<dbReference type="Pfam" id="PF25683">
    <property type="entry name" value="URGCP_GTPase"/>
    <property type="match status" value="1"/>
</dbReference>
<evidence type="ECO:0000313" key="4">
    <source>
        <dbReference type="Proteomes" id="UP001152320"/>
    </source>
</evidence>
<dbReference type="PANTHER" id="PTHR14819:SF25">
    <property type="entry name" value="CHROMOSOME UNDETERMINED SCAFFOLD_52, WHOLE GENOME SHOTGUN SEQUENCE"/>
    <property type="match status" value="1"/>
</dbReference>
<dbReference type="Pfam" id="PF25496">
    <property type="entry name" value="URGCP"/>
    <property type="match status" value="1"/>
</dbReference>
<organism evidence="3 4">
    <name type="scientific">Holothuria leucospilota</name>
    <name type="common">Black long sea cucumber</name>
    <name type="synonym">Mertensiothuria leucospilota</name>
    <dbReference type="NCBI Taxonomy" id="206669"/>
    <lineage>
        <taxon>Eukaryota</taxon>
        <taxon>Metazoa</taxon>
        <taxon>Echinodermata</taxon>
        <taxon>Eleutherozoa</taxon>
        <taxon>Echinozoa</taxon>
        <taxon>Holothuroidea</taxon>
        <taxon>Aspidochirotacea</taxon>
        <taxon>Aspidochirotida</taxon>
        <taxon>Holothuriidae</taxon>
        <taxon>Holothuria</taxon>
    </lineage>
</organism>
<dbReference type="EMBL" id="JAIZAY010000012">
    <property type="protein sequence ID" value="KAJ8031534.1"/>
    <property type="molecule type" value="Genomic_DNA"/>
</dbReference>
<dbReference type="Proteomes" id="UP001152320">
    <property type="component" value="Chromosome 12"/>
</dbReference>
<evidence type="ECO:0000259" key="2">
    <source>
        <dbReference type="PROSITE" id="PS51717"/>
    </source>
</evidence>
<feature type="domain" description="VLIG-type G" evidence="2">
    <location>
        <begin position="670"/>
        <end position="912"/>
    </location>
</feature>
<accession>A0A9Q1BS21</accession>
<dbReference type="InterPro" id="IPR057365">
    <property type="entry name" value="URGCP"/>
</dbReference>
<gene>
    <name evidence="3" type="ORF">HOLleu_24752</name>
</gene>
<keyword evidence="4" id="KW-1185">Reference proteome</keyword>
<dbReference type="InterPro" id="IPR030383">
    <property type="entry name" value="G_VLIG_dom"/>
</dbReference>
<dbReference type="GO" id="GO:0005525">
    <property type="term" value="F:GTP binding"/>
    <property type="evidence" value="ECO:0007669"/>
    <property type="project" value="InterPro"/>
</dbReference>
<reference evidence="3" key="1">
    <citation type="submission" date="2021-10" db="EMBL/GenBank/DDBJ databases">
        <title>Tropical sea cucumber genome reveals ecological adaptation and Cuvierian tubules defense mechanism.</title>
        <authorList>
            <person name="Chen T."/>
        </authorList>
    </citation>
    <scope>NUCLEOTIDE SEQUENCE</scope>
    <source>
        <strain evidence="3">Nanhai2018</strain>
        <tissue evidence="3">Muscle</tissue>
    </source>
</reference>
<protein>
    <submittedName>
        <fullName evidence="3">Interferon-induced very large GTPase 1</fullName>
    </submittedName>
</protein>
<dbReference type="OrthoDB" id="1597724at2759"/>
<comment type="similarity">
    <text evidence="1">Belongs to the TRAFAC class dynamin-like GTPase superfamily. Very large inducible GTPase (VLIG) family.</text>
</comment>
<sequence>MFRGWKKRVNFSVWGLYKRRLKITVVHRTATSSSGYVFPIDDESEDSDSDVDESSKEMQFDEFLDNVGLRQHLIRKICLNDVLKIDEGKSYTGINLLKLFWEKLSSLDYRATTNTFLKQYSPIKIRQISARDFIFTVMHFSDNLLRQDIITKMSLCQLAVPVVLQGVKGDRPEFLSWSLRRIIKKWEDKSAFKFAFEENIVNFPVYTVAFLRIGEVEGFSKSAILNMLMGPFQGNEVHPYFLCKEHDPFRSRFSEGCVEAAWYLPTNTNTLEKIESVTSFLNLRGDSTTQTAQTKFLCKAANLTIVFIAKKNQTRERYRNVITNITKAASVHKFIVINDERKTPLKKRRKLLWKDNWLFVRFLELENVCEEICTMISTCRNTCDAENIQGLIQLKDYCKPAIEVEENAQLIRKAVGFCQSILDVDTRKDISSLKENSFPLQGKFREWVTIDQERMMPLRDSEKPVQLLHEDIIRRKTLTRKFQLQSGLSKTTEKLYQALQDKTLDAQSLANVVFYFNEEIEILSHTKTRPHLLRITELETKRSKLHASINQLIIGRNASATKDKSTETKETEARFKKELDEYDNLCKSERETFKHKIVRLEHFFRELGQWYEAHVELDFPKEASLALLPNIVAGLLINGHSLELMDGDTGRVPISWVTSVLDQLTSNLKDPTILVVCALGAQSSGKSTFLNSMFGTRFPVSAGPCTKGLFMRVIKVDDLYCHKLGFQYLFIIDSEGVCSAERALHAGCRFDNELVTLSLCISDIAVFNIHGENIDSQTTGLLEIAAHALIRMKESNLYSQCRIVQHGISDVTASQMNKENKKLIMKSLDEATVMAARKEGFEDRYKQFSDIFDFLIDESLQFIPSLWASPMSPPNPSYGNHVLQMKKDLFAKVMSKKPLPKFTLSKFTNRLRESWNAVKSEEFLFNFQDSLKALDFNNLCMALNEWLTDVRQNIFTKKLNWQSIVNDSAGEPNDTLTHIEKECHDELQQHKQEILRLFDTFVSQYERGETLRKYLNWFKLTLEVTFKELQADLMSTLQIEADTKKLRSDIPIYITKVRKHIRQNIKLEVQKFRKCKRKGSQEETSDHLNKIFNTMWQTCILENKSDLPKPMSELKLRALCEKILLSTVRDMGVSTELEILLTEEGGIEQHLKSPKWEDYYPKKSRLQHIRTWFDQNKTFLQNCIEESVQEIEEKSKNQSFDSNLFQYILQKAVKFFTFPNVTREPPNRLKAKFFLHICGSIFQSALRAQRTYEDVNSLQQLLKQEEGLLREEFLVNSTNDSHYDQVIKCLELYLFDWVKSSTYEKIFKDIIDFAMVKCLYGNKSNVSHAILKDLFLKDDAEEYLQYILNQQEYIKNWMQQKMVKVCSKEVDGRSSAQVIALGCIVTVINQLTSTVKATIEKVKESYESVSDESGCYKHWVDLFIQSLSTTSFSKQSELSLELRAFELYDLDIFLDRFNNHFSGVLIDKVFRNLEIPGPLDHKNMDLFLTKSICKDFASEILTFACFEQCPMCNASCEIPPLIQNQDGHFHGPTSHLPRGLMGVKDPKTDQLLFDDCISCIKSPEATYNYPGDEKPHLCKDFIKDYPHWLIWKLNPNHEVFWRWVMVQHGSQFAEHFRCKPPSLPTTWSDLTRDDARKCLEAFEEQSYSIQNKFLEGFLEKLDLD</sequence>
<evidence type="ECO:0000256" key="1">
    <source>
        <dbReference type="ARBA" id="ARBA00006828"/>
    </source>
</evidence>
<dbReference type="PANTHER" id="PTHR14819">
    <property type="entry name" value="GTP-BINDING"/>
    <property type="match status" value="1"/>
</dbReference>
<name>A0A9Q1BS21_HOLLE</name>
<evidence type="ECO:0000313" key="3">
    <source>
        <dbReference type="EMBL" id="KAJ8031534.1"/>
    </source>
</evidence>
<dbReference type="InterPro" id="IPR052986">
    <property type="entry name" value="VLIG_GTPase"/>
</dbReference>
<dbReference type="Gene3D" id="3.40.50.300">
    <property type="entry name" value="P-loop containing nucleotide triphosphate hydrolases"/>
    <property type="match status" value="1"/>
</dbReference>
<proteinExistence type="inferred from homology"/>
<dbReference type="InterPro" id="IPR027417">
    <property type="entry name" value="P-loop_NTPase"/>
</dbReference>
<comment type="caution">
    <text evidence="3">The sequence shown here is derived from an EMBL/GenBank/DDBJ whole genome shotgun (WGS) entry which is preliminary data.</text>
</comment>
<dbReference type="PROSITE" id="PS51717">
    <property type="entry name" value="G_VLIG"/>
    <property type="match status" value="1"/>
</dbReference>
<dbReference type="SUPFAM" id="SSF52540">
    <property type="entry name" value="P-loop containing nucleoside triphosphate hydrolases"/>
    <property type="match status" value="1"/>
</dbReference>